<evidence type="ECO:0000313" key="2">
    <source>
        <dbReference type="EMBL" id="TET47712.1"/>
    </source>
</evidence>
<dbReference type="Proteomes" id="UP000315525">
    <property type="component" value="Unassembled WGS sequence"/>
</dbReference>
<protein>
    <submittedName>
        <fullName evidence="2">MBL fold metallo-hydrolase</fullName>
    </submittedName>
</protein>
<sequence>MEEVPSETGRSTVNRVIFLGTGGARFVVFQQIRASGGMWMELDGTTLLVDPGPGSLVKMRTKKEKLDPRNLDAIVLSHAHLDHSADLNVVIEAMTEGGFKKKGQVLLPRQAMEEPGLVLDYLREYVNGFQVMVEGGTYQVGNVELETPIKHIHGLETYGINFRLEDLTLSYVSDSRYFEKLAEVYNGDVLILNVVRAKPSNLDHLCLDDAKAIISKVKPGLAVLTHFGMTVIKAKPWVLAEEMSRETGVKVVAARDGMILDLAEFTSKNEKP</sequence>
<dbReference type="Gene3D" id="3.60.15.10">
    <property type="entry name" value="Ribonuclease Z/Hydroxyacylglutathione hydrolase-like"/>
    <property type="match status" value="1"/>
</dbReference>
<dbReference type="CDD" id="cd07741">
    <property type="entry name" value="metallo-hydrolase-like_MBL-fold"/>
    <property type="match status" value="1"/>
</dbReference>
<dbReference type="AlphaFoldDB" id="A0A523UYV0"/>
<organism evidence="2 3">
    <name type="scientific">candidate division TA06 bacterium</name>
    <dbReference type="NCBI Taxonomy" id="2250710"/>
    <lineage>
        <taxon>Bacteria</taxon>
        <taxon>Bacteria division TA06</taxon>
    </lineage>
</organism>
<dbReference type="GO" id="GO:0016787">
    <property type="term" value="F:hydrolase activity"/>
    <property type="evidence" value="ECO:0007669"/>
    <property type="project" value="UniProtKB-KW"/>
</dbReference>
<dbReference type="SMART" id="SM00849">
    <property type="entry name" value="Lactamase_B"/>
    <property type="match status" value="1"/>
</dbReference>
<dbReference type="SUPFAM" id="SSF56281">
    <property type="entry name" value="Metallo-hydrolase/oxidoreductase"/>
    <property type="match status" value="1"/>
</dbReference>
<dbReference type="Pfam" id="PF12706">
    <property type="entry name" value="Lactamase_B_2"/>
    <property type="match status" value="1"/>
</dbReference>
<dbReference type="PANTHER" id="PTHR42663">
    <property type="entry name" value="HYDROLASE C777.06C-RELATED-RELATED"/>
    <property type="match status" value="1"/>
</dbReference>
<comment type="caution">
    <text evidence="2">The sequence shown here is derived from an EMBL/GenBank/DDBJ whole genome shotgun (WGS) entry which is preliminary data.</text>
</comment>
<dbReference type="EMBL" id="SOJN01000010">
    <property type="protein sequence ID" value="TET47712.1"/>
    <property type="molecule type" value="Genomic_DNA"/>
</dbReference>
<dbReference type="InterPro" id="IPR001279">
    <property type="entry name" value="Metallo-B-lactamas"/>
</dbReference>
<accession>A0A523UYV0</accession>
<dbReference type="InterPro" id="IPR036866">
    <property type="entry name" value="RibonucZ/Hydroxyglut_hydro"/>
</dbReference>
<reference evidence="2 3" key="1">
    <citation type="submission" date="2019-03" db="EMBL/GenBank/DDBJ databases">
        <title>Metabolic potential of uncultured bacteria and archaea associated with petroleum seepage in deep-sea sediments.</title>
        <authorList>
            <person name="Dong X."/>
            <person name="Hubert C."/>
        </authorList>
    </citation>
    <scope>NUCLEOTIDE SEQUENCE [LARGE SCALE GENOMIC DNA]</scope>
    <source>
        <strain evidence="2">E44_bin18</strain>
    </source>
</reference>
<evidence type="ECO:0000259" key="1">
    <source>
        <dbReference type="SMART" id="SM00849"/>
    </source>
</evidence>
<feature type="domain" description="Metallo-beta-lactamase" evidence="1">
    <location>
        <begin position="36"/>
        <end position="226"/>
    </location>
</feature>
<evidence type="ECO:0000313" key="3">
    <source>
        <dbReference type="Proteomes" id="UP000315525"/>
    </source>
</evidence>
<name>A0A523UYV0_UNCT6</name>
<keyword evidence="2" id="KW-0378">Hydrolase</keyword>
<proteinExistence type="predicted"/>
<gene>
    <name evidence="2" type="ORF">E3J62_00500</name>
</gene>
<dbReference type="PANTHER" id="PTHR42663:SF6">
    <property type="entry name" value="HYDROLASE C777.06C-RELATED"/>
    <property type="match status" value="1"/>
</dbReference>